<organism evidence="1 2">
    <name type="scientific">Artomyces pyxidatus</name>
    <dbReference type="NCBI Taxonomy" id="48021"/>
    <lineage>
        <taxon>Eukaryota</taxon>
        <taxon>Fungi</taxon>
        <taxon>Dikarya</taxon>
        <taxon>Basidiomycota</taxon>
        <taxon>Agaricomycotina</taxon>
        <taxon>Agaricomycetes</taxon>
        <taxon>Russulales</taxon>
        <taxon>Auriscalpiaceae</taxon>
        <taxon>Artomyces</taxon>
    </lineage>
</organism>
<name>A0ACB8T6E1_9AGAM</name>
<reference evidence="1" key="1">
    <citation type="submission" date="2021-03" db="EMBL/GenBank/DDBJ databases">
        <authorList>
            <consortium name="DOE Joint Genome Institute"/>
            <person name="Ahrendt S."/>
            <person name="Looney B.P."/>
            <person name="Miyauchi S."/>
            <person name="Morin E."/>
            <person name="Drula E."/>
            <person name="Courty P.E."/>
            <person name="Chicoki N."/>
            <person name="Fauchery L."/>
            <person name="Kohler A."/>
            <person name="Kuo A."/>
            <person name="Labutti K."/>
            <person name="Pangilinan J."/>
            <person name="Lipzen A."/>
            <person name="Riley R."/>
            <person name="Andreopoulos W."/>
            <person name="He G."/>
            <person name="Johnson J."/>
            <person name="Barry K.W."/>
            <person name="Grigoriev I.V."/>
            <person name="Nagy L."/>
            <person name="Hibbett D."/>
            <person name="Henrissat B."/>
            <person name="Matheny P.B."/>
            <person name="Labbe J."/>
            <person name="Martin F."/>
        </authorList>
    </citation>
    <scope>NUCLEOTIDE SEQUENCE</scope>
    <source>
        <strain evidence="1">HHB10654</strain>
    </source>
</reference>
<proteinExistence type="predicted"/>
<accession>A0ACB8T6E1</accession>
<evidence type="ECO:0000313" key="2">
    <source>
        <dbReference type="Proteomes" id="UP000814140"/>
    </source>
</evidence>
<protein>
    <submittedName>
        <fullName evidence="1">Uncharacterized protein</fullName>
    </submittedName>
</protein>
<keyword evidence="2" id="KW-1185">Reference proteome</keyword>
<reference evidence="1" key="2">
    <citation type="journal article" date="2022" name="New Phytol.">
        <title>Evolutionary transition to the ectomycorrhizal habit in the genomes of a hyperdiverse lineage of mushroom-forming fungi.</title>
        <authorList>
            <person name="Looney B."/>
            <person name="Miyauchi S."/>
            <person name="Morin E."/>
            <person name="Drula E."/>
            <person name="Courty P.E."/>
            <person name="Kohler A."/>
            <person name="Kuo A."/>
            <person name="LaButti K."/>
            <person name="Pangilinan J."/>
            <person name="Lipzen A."/>
            <person name="Riley R."/>
            <person name="Andreopoulos W."/>
            <person name="He G."/>
            <person name="Johnson J."/>
            <person name="Nolan M."/>
            <person name="Tritt A."/>
            <person name="Barry K.W."/>
            <person name="Grigoriev I.V."/>
            <person name="Nagy L.G."/>
            <person name="Hibbett D."/>
            <person name="Henrissat B."/>
            <person name="Matheny P.B."/>
            <person name="Labbe J."/>
            <person name="Martin F.M."/>
        </authorList>
    </citation>
    <scope>NUCLEOTIDE SEQUENCE</scope>
    <source>
        <strain evidence="1">HHB10654</strain>
    </source>
</reference>
<comment type="caution">
    <text evidence="1">The sequence shown here is derived from an EMBL/GenBank/DDBJ whole genome shotgun (WGS) entry which is preliminary data.</text>
</comment>
<dbReference type="EMBL" id="MU277202">
    <property type="protein sequence ID" value="KAI0063495.1"/>
    <property type="molecule type" value="Genomic_DNA"/>
</dbReference>
<sequence>MATDSELLTALRTDPASWPLLVRFTPTDPANPDSDANQRARYVALLALHTAHQPAPLPADEALVLYLIDQEILFHRAGDQYRSALSLAAYLLARFRIPRHLWAIWAAREANFDASKSVDPHLMYYAAGSMEGAEEYVEGCQAGDILAGAADGGGRQHWYASLVEEDYAGDEGAALKAVKKDVLDRIKQDRTYGVTDDKVVAFVDSSWRSNTQRWGESLLPLEY</sequence>
<evidence type="ECO:0000313" key="1">
    <source>
        <dbReference type="EMBL" id="KAI0063495.1"/>
    </source>
</evidence>
<dbReference type="Proteomes" id="UP000814140">
    <property type="component" value="Unassembled WGS sequence"/>
</dbReference>
<gene>
    <name evidence="1" type="ORF">BV25DRAFT_1906949</name>
</gene>